<evidence type="ECO:0000313" key="4">
    <source>
        <dbReference type="Proteomes" id="UP000001382"/>
    </source>
</evidence>
<dbReference type="RefSeq" id="WP_012947396.1">
    <property type="nucleotide sequence ID" value="NC_013757.1"/>
</dbReference>
<feature type="domain" description="T6SS Phospholipase effector Tle1-like catalytic" evidence="2">
    <location>
        <begin position="3"/>
        <end position="259"/>
    </location>
</feature>
<reference evidence="4" key="2">
    <citation type="submission" date="2010-01" db="EMBL/GenBank/DDBJ databases">
        <title>The complete genome of Geodermatophilus obscurus DSM 43160.</title>
        <authorList>
            <consortium name="US DOE Joint Genome Institute (JGI-PGF)"/>
            <person name="Lucas S."/>
            <person name="Copeland A."/>
            <person name="Lapidus A."/>
            <person name="Glavina del Rio T."/>
            <person name="Dalin E."/>
            <person name="Tice H."/>
            <person name="Bruce D."/>
            <person name="Goodwin L."/>
            <person name="Pitluck S."/>
            <person name="Kyrpides N."/>
            <person name="Mavromatis K."/>
            <person name="Ivanova N."/>
            <person name="Munk A.C."/>
            <person name="Brettin T."/>
            <person name="Detter J.C."/>
            <person name="Han C."/>
            <person name="Larimer F."/>
            <person name="Land M."/>
            <person name="Hauser L."/>
            <person name="Markowitz V."/>
            <person name="Cheng J.-F."/>
            <person name="Hugenholtz P."/>
            <person name="Woyke T."/>
            <person name="Wu D."/>
            <person name="Jando M."/>
            <person name="Schneider S."/>
            <person name="Klenk H.-P."/>
            <person name="Eisen J.A."/>
        </authorList>
    </citation>
    <scope>NUCLEOTIDE SEQUENCE [LARGE SCALE GENOMIC DNA]</scope>
    <source>
        <strain evidence="4">ATCC 25078 / DSM 43160 / JCM 3152 / KCC A-0152 / KCTC 9177 / NBRC 13315 / NRRL B-3577 / G-20</strain>
    </source>
</reference>
<organism evidence="3 4">
    <name type="scientific">Geodermatophilus obscurus (strain ATCC 25078 / DSM 43160 / JCM 3152 / CCUG 61914 / KCC A-0152 / KCTC 9177 / NBRC 13315 / NRRL B-3577 / G-20)</name>
    <dbReference type="NCBI Taxonomy" id="526225"/>
    <lineage>
        <taxon>Bacteria</taxon>
        <taxon>Bacillati</taxon>
        <taxon>Actinomycetota</taxon>
        <taxon>Actinomycetes</taxon>
        <taxon>Geodermatophilales</taxon>
        <taxon>Geodermatophilaceae</taxon>
        <taxon>Geodermatophilus</taxon>
    </lineage>
</organism>
<sequence length="396" mass="44117">MPKRLVLCCDGTWNTADQERNGRPCPTNVTKVALGVADHGGGLEQRVYYQKGVGTKPGERLRGGALGVGLSRNVRDAYRFVVENYEPGDELYFFGFSRGAYTARSTVGMIRNSGVLKREHAHRLSDAYSLYRARAVRPADLESRLFRRSYSHETRIRFIGVWDTVGSVGIPAVGLGLAKLVNRRWGFHDTQLSTTVDAAFQALAIDERRRPFEPTLWQPSPDAEDQRVEQVWFTGDHCDVGGGHRDSALADIALLWMVQRAQSCGLVFREDAYRRPGAGAPTQFDGRTFPVDPDSRGRLHDARRWLYRVLRPYHRPVGAKDAATESVASSAVVRHEDPRQKYAPQELVAYLRGEPRNTEVPVTWPSEGTGGRPVPDRPTVVVPESRRGGNTVAPTP</sequence>
<dbReference type="PANTHER" id="PTHR33840">
    <property type="match status" value="1"/>
</dbReference>
<evidence type="ECO:0000313" key="3">
    <source>
        <dbReference type="EMBL" id="ADB73955.1"/>
    </source>
</evidence>
<feature type="region of interest" description="Disordered" evidence="1">
    <location>
        <begin position="358"/>
        <end position="396"/>
    </location>
</feature>
<dbReference type="STRING" id="526225.Gobs_1208"/>
<dbReference type="AlphaFoldDB" id="D2SAM6"/>
<dbReference type="KEGG" id="gob:Gobs_1208"/>
<protein>
    <recommendedName>
        <fullName evidence="2">T6SS Phospholipase effector Tle1-like catalytic domain-containing protein</fullName>
    </recommendedName>
</protein>
<proteinExistence type="predicted"/>
<gene>
    <name evidence="3" type="ordered locus">Gobs_1208</name>
</gene>
<accession>D2SAM6</accession>
<evidence type="ECO:0000259" key="2">
    <source>
        <dbReference type="Pfam" id="PF09994"/>
    </source>
</evidence>
<evidence type="ECO:0000256" key="1">
    <source>
        <dbReference type="SAM" id="MobiDB-lite"/>
    </source>
</evidence>
<dbReference type="InterPro" id="IPR018712">
    <property type="entry name" value="Tle1-like_cat"/>
</dbReference>
<dbReference type="EMBL" id="CP001867">
    <property type="protein sequence ID" value="ADB73955.1"/>
    <property type="molecule type" value="Genomic_DNA"/>
</dbReference>
<dbReference type="OrthoDB" id="4378831at2"/>
<reference evidence="3 4" key="1">
    <citation type="journal article" date="2010" name="Stand. Genomic Sci.">
        <title>Complete genome sequence of Geodermatophilus obscurus type strain (G-20).</title>
        <authorList>
            <person name="Ivanova N."/>
            <person name="Sikorski J."/>
            <person name="Jando M."/>
            <person name="Munk C."/>
            <person name="Lapidus A."/>
            <person name="Glavina Del Rio T."/>
            <person name="Copeland A."/>
            <person name="Tice H."/>
            <person name="Cheng J.-F."/>
            <person name="Lucas S."/>
            <person name="Chen F."/>
            <person name="Nolan M."/>
            <person name="Bruce D."/>
            <person name="Goodwin L."/>
            <person name="Pitluck S."/>
            <person name="Mavromatis K."/>
            <person name="Mikhailova N."/>
            <person name="Pati A."/>
            <person name="Chen A."/>
            <person name="Palaniappan K."/>
            <person name="Land M."/>
            <person name="Hauser L."/>
            <person name="Chang Y.-J."/>
            <person name="Jeffries C.D."/>
            <person name="Meincke L."/>
            <person name="Brettin T."/>
            <person name="Detter J.C."/>
            <person name="Detter J.C."/>
            <person name="Rohde M."/>
            <person name="Goeker M."/>
            <person name="Bristow J."/>
            <person name="Eisen J.A."/>
            <person name="Markowitz V."/>
            <person name="Hugenholtz P."/>
            <person name="Kyrpides N.C."/>
            <person name="Klenk H.-P."/>
        </authorList>
    </citation>
    <scope>NUCLEOTIDE SEQUENCE [LARGE SCALE GENOMIC DNA]</scope>
    <source>
        <strain evidence="4">ATCC 25078 / DSM 43160 / JCM 3152 / KCC A-0152 / KCTC 9177 / NBRC 13315 / NRRL B-3577 / G-20</strain>
    </source>
</reference>
<name>D2SAM6_GEOOG</name>
<dbReference type="PANTHER" id="PTHR33840:SF1">
    <property type="entry name" value="TLE1 PHOSPHOLIPASE DOMAIN-CONTAINING PROTEIN"/>
    <property type="match status" value="1"/>
</dbReference>
<dbReference type="HOGENOM" id="CLU_005049_6_1_11"/>
<keyword evidence="4" id="KW-1185">Reference proteome</keyword>
<dbReference type="Pfam" id="PF09994">
    <property type="entry name" value="T6SS_Tle1-like_cat"/>
    <property type="match status" value="1"/>
</dbReference>
<dbReference type="eggNOG" id="COG3673">
    <property type="taxonomic scope" value="Bacteria"/>
</dbReference>
<dbReference type="Proteomes" id="UP000001382">
    <property type="component" value="Chromosome"/>
</dbReference>